<dbReference type="Gene3D" id="3.40.50.2000">
    <property type="entry name" value="Glycogen Phosphorylase B"/>
    <property type="match status" value="1"/>
</dbReference>
<dbReference type="Pfam" id="PF13692">
    <property type="entry name" value="Glyco_trans_1_4"/>
    <property type="match status" value="1"/>
</dbReference>
<accession>A0A1F4W060</accession>
<dbReference type="Gene3D" id="3.40.50.11010">
    <property type="match status" value="1"/>
</dbReference>
<evidence type="ECO:0000313" key="2">
    <source>
        <dbReference type="Proteomes" id="UP000176614"/>
    </source>
</evidence>
<name>A0A1F4W060_UNCKA</name>
<comment type="caution">
    <text evidence="1">The sequence shown here is derived from an EMBL/GenBank/DDBJ whole genome shotgun (WGS) entry which is preliminary data.</text>
</comment>
<dbReference type="EMBL" id="MEVT01000012">
    <property type="protein sequence ID" value="OGC62827.1"/>
    <property type="molecule type" value="Genomic_DNA"/>
</dbReference>
<proteinExistence type="predicted"/>
<dbReference type="SUPFAM" id="SSF53756">
    <property type="entry name" value="UDP-Glycosyltransferase/glycogen phosphorylase"/>
    <property type="match status" value="1"/>
</dbReference>
<evidence type="ECO:0008006" key="3">
    <source>
        <dbReference type="Google" id="ProtNLM"/>
    </source>
</evidence>
<organism evidence="1 2">
    <name type="scientific">candidate division WWE3 bacterium RIFOXYA2_FULL_46_9</name>
    <dbReference type="NCBI Taxonomy" id="1802636"/>
    <lineage>
        <taxon>Bacteria</taxon>
        <taxon>Katanobacteria</taxon>
    </lineage>
</organism>
<reference evidence="1 2" key="1">
    <citation type="journal article" date="2016" name="Nat. Commun.">
        <title>Thousands of microbial genomes shed light on interconnected biogeochemical processes in an aquifer system.</title>
        <authorList>
            <person name="Anantharaman K."/>
            <person name="Brown C.T."/>
            <person name="Hug L.A."/>
            <person name="Sharon I."/>
            <person name="Castelle C.J."/>
            <person name="Probst A.J."/>
            <person name="Thomas B.C."/>
            <person name="Singh A."/>
            <person name="Wilkins M.J."/>
            <person name="Karaoz U."/>
            <person name="Brodie E.L."/>
            <person name="Williams K.H."/>
            <person name="Hubbard S.S."/>
            <person name="Banfield J.F."/>
        </authorList>
    </citation>
    <scope>NUCLEOTIDE SEQUENCE [LARGE SCALE GENOMIC DNA]</scope>
</reference>
<dbReference type="AlphaFoldDB" id="A0A1F4W060"/>
<evidence type="ECO:0000313" key="1">
    <source>
        <dbReference type="EMBL" id="OGC62827.1"/>
    </source>
</evidence>
<protein>
    <recommendedName>
        <fullName evidence="3">Glycosyl transferase family 1 domain-containing protein</fullName>
    </recommendedName>
</protein>
<gene>
    <name evidence="1" type="ORF">A2264_04130</name>
</gene>
<sequence>MQVESEKFNIICLSNQLWNYPLWTNKKHVMYRAGKLGHKVLFVDPPINTGRVFWRQLKRGEWPLRRLLSKVFKDEDAWVFSPLNCLPLKSYLARHHSTKINKLCQKFMDKNLRTVLWIYHVEIPGLENYLRNIDYDILIYDCVDNYAGFSRYNTPQKKEAINKVEKELAQKADIVFATAPVLFEKLKKFNENTYYTPNVGDYAKFSKLRELQTAIPEKLSSIPTPRIGYSGALEDYKLDVQLISKLAASYPNYSFVILGGLGLKDREASPEALGFEPLPNLHFMGVVPYKIVETYFAGFDAYIIPYVLNDYTVGGCFPVKFHDALAAGLPVIVTNLPAYKPFEKVAYISKNEVEFIENVKKAIEENSPEKVEERLKVAKENSWDNKVGNMFRIIREYKKK</sequence>
<dbReference type="Proteomes" id="UP000176614">
    <property type="component" value="Unassembled WGS sequence"/>
</dbReference>